<dbReference type="GeneID" id="41988081"/>
<dbReference type="PANTHER" id="PTHR46720">
    <property type="entry name" value="HYDROXYLASE, PUTATIVE (AFU_ORTHOLOGUE AFUA_3G01460)-RELATED"/>
    <property type="match status" value="1"/>
</dbReference>
<keyword evidence="6" id="KW-1185">Reference proteome</keyword>
<name>A0A8H8QXG3_9HELO</name>
<dbReference type="GO" id="GO:0071949">
    <property type="term" value="F:FAD binding"/>
    <property type="evidence" value="ECO:0007669"/>
    <property type="project" value="InterPro"/>
</dbReference>
<dbReference type="RefSeq" id="XP_031001937.1">
    <property type="nucleotide sequence ID" value="XM_031152808.1"/>
</dbReference>
<evidence type="ECO:0000313" key="6">
    <source>
        <dbReference type="Proteomes" id="UP000431533"/>
    </source>
</evidence>
<sequence>MASENKRLRIAITGGGLAGATLINALMKYPHIDVHIYKSAPEFSERGTAVGLAKNSQNALDEIGPSVKDALVAAGAVSMNSTRGAIASGPNAGKIIFDLVADVPPQGVHRAAFLKQLLAPVPREVMHNNKKLVKVEDAADGSIVLFFKDGSKEYADLLVGADGVHGYVREHILGADHPALQPTFAGFWDCRALVPFSKAKEVLGEECFKEHRRYVWSGDGGMFMHDVLDNGKMVQCVASKVTDEDWDPKEWKRDLDRETLENAFASWTNSPIVKNMIEVKLNDHQLLLQNPELQAFAQWDHHINAPTFYRGRVCVIGDSAHAMTPYHGAGAGQAIEDVMILETLLGEVKEPSQLDAAVKAYDEVRRPRVQRVVQSSNSTGRIMCGKGPDVGLDVDKLRAALGPRWAFLHEFDQKEHKFRALASFRGD</sequence>
<reference evidence="5 6" key="1">
    <citation type="submission" date="2018-05" db="EMBL/GenBank/DDBJ databases">
        <title>Genome sequencing and assembly of the regulated plant pathogen Lachnellula willkommii and related sister species for the development of diagnostic species identification markers.</title>
        <authorList>
            <person name="Giroux E."/>
            <person name="Bilodeau G."/>
        </authorList>
    </citation>
    <scope>NUCLEOTIDE SEQUENCE [LARGE SCALE GENOMIC DNA]</scope>
    <source>
        <strain evidence="5 6">CBS 185.66</strain>
    </source>
</reference>
<accession>A0A8H8QXG3</accession>
<proteinExistence type="predicted"/>
<protein>
    <submittedName>
        <fullName evidence="5">6-methylsalicylic acid decarboxylase</fullName>
    </submittedName>
</protein>
<keyword evidence="1" id="KW-0285">Flavoprotein</keyword>
<gene>
    <name evidence="5" type="primary">atA_1</name>
    <name evidence="5" type="ORF">LHYA1_G007883</name>
</gene>
<dbReference type="PANTHER" id="PTHR46720:SF3">
    <property type="entry name" value="FAD-BINDING DOMAIN-CONTAINING PROTEIN-RELATED"/>
    <property type="match status" value="1"/>
</dbReference>
<evidence type="ECO:0000256" key="1">
    <source>
        <dbReference type="ARBA" id="ARBA00022630"/>
    </source>
</evidence>
<organism evidence="5 6">
    <name type="scientific">Lachnellula hyalina</name>
    <dbReference type="NCBI Taxonomy" id="1316788"/>
    <lineage>
        <taxon>Eukaryota</taxon>
        <taxon>Fungi</taxon>
        <taxon>Dikarya</taxon>
        <taxon>Ascomycota</taxon>
        <taxon>Pezizomycotina</taxon>
        <taxon>Leotiomycetes</taxon>
        <taxon>Helotiales</taxon>
        <taxon>Lachnaceae</taxon>
        <taxon>Lachnellula</taxon>
    </lineage>
</organism>
<dbReference type="Gene3D" id="3.50.50.60">
    <property type="entry name" value="FAD/NAD(P)-binding domain"/>
    <property type="match status" value="1"/>
</dbReference>
<keyword evidence="2" id="KW-0274">FAD</keyword>
<dbReference type="Pfam" id="PF01494">
    <property type="entry name" value="FAD_binding_3"/>
    <property type="match status" value="1"/>
</dbReference>
<dbReference type="GO" id="GO:0044550">
    <property type="term" value="P:secondary metabolite biosynthetic process"/>
    <property type="evidence" value="ECO:0007669"/>
    <property type="project" value="TreeGrafter"/>
</dbReference>
<dbReference type="Proteomes" id="UP000431533">
    <property type="component" value="Unassembled WGS sequence"/>
</dbReference>
<comment type="caution">
    <text evidence="5">The sequence shown here is derived from an EMBL/GenBank/DDBJ whole genome shotgun (WGS) entry which is preliminary data.</text>
</comment>
<dbReference type="InterPro" id="IPR051104">
    <property type="entry name" value="FAD_monoxygenase"/>
</dbReference>
<dbReference type="InterPro" id="IPR036188">
    <property type="entry name" value="FAD/NAD-bd_sf"/>
</dbReference>
<dbReference type="GO" id="GO:0016491">
    <property type="term" value="F:oxidoreductase activity"/>
    <property type="evidence" value="ECO:0007669"/>
    <property type="project" value="UniProtKB-KW"/>
</dbReference>
<dbReference type="SUPFAM" id="SSF51905">
    <property type="entry name" value="FAD/NAD(P)-binding domain"/>
    <property type="match status" value="1"/>
</dbReference>
<dbReference type="PRINTS" id="PR00420">
    <property type="entry name" value="RNGMNOXGNASE"/>
</dbReference>
<dbReference type="EMBL" id="QGMH01000201">
    <property type="protein sequence ID" value="TVY23149.1"/>
    <property type="molecule type" value="Genomic_DNA"/>
</dbReference>
<dbReference type="OrthoDB" id="417877at2759"/>
<dbReference type="InterPro" id="IPR002938">
    <property type="entry name" value="FAD-bd"/>
</dbReference>
<evidence type="ECO:0000256" key="3">
    <source>
        <dbReference type="ARBA" id="ARBA00023002"/>
    </source>
</evidence>
<keyword evidence="3" id="KW-0560">Oxidoreductase</keyword>
<feature type="domain" description="FAD-binding" evidence="4">
    <location>
        <begin position="9"/>
        <end position="375"/>
    </location>
</feature>
<evidence type="ECO:0000256" key="2">
    <source>
        <dbReference type="ARBA" id="ARBA00022827"/>
    </source>
</evidence>
<evidence type="ECO:0000313" key="5">
    <source>
        <dbReference type="EMBL" id="TVY23149.1"/>
    </source>
</evidence>
<dbReference type="AlphaFoldDB" id="A0A8H8QXG3"/>
<evidence type="ECO:0000259" key="4">
    <source>
        <dbReference type="Pfam" id="PF01494"/>
    </source>
</evidence>